<name>E3GGJ2_9FIRM</name>
<dbReference type="Gene3D" id="2.60.40.3760">
    <property type="match status" value="5"/>
</dbReference>
<gene>
    <name evidence="3" type="ordered locus">ELI_3850</name>
</gene>
<dbReference type="SMART" id="SM00646">
    <property type="entry name" value="Ami_3"/>
    <property type="match status" value="1"/>
</dbReference>
<dbReference type="eggNOG" id="COG0860">
    <property type="taxonomic scope" value="Bacteria"/>
</dbReference>
<dbReference type="InterPro" id="IPR002901">
    <property type="entry name" value="MGlyc_endo_b_GlcNAc-like_dom"/>
</dbReference>
<dbReference type="GO" id="GO:0009253">
    <property type="term" value="P:peptidoglycan catabolic process"/>
    <property type="evidence" value="ECO:0007669"/>
    <property type="project" value="InterPro"/>
</dbReference>
<dbReference type="InterPro" id="IPR050695">
    <property type="entry name" value="N-acetylmuramoyl_amidase_3"/>
</dbReference>
<dbReference type="SUPFAM" id="SSF53187">
    <property type="entry name" value="Zn-dependent exopeptidases"/>
    <property type="match status" value="1"/>
</dbReference>
<dbReference type="GO" id="GO:0030288">
    <property type="term" value="C:outer membrane-bounded periplasmic space"/>
    <property type="evidence" value="ECO:0007669"/>
    <property type="project" value="TreeGrafter"/>
</dbReference>
<dbReference type="GO" id="GO:0004040">
    <property type="term" value="F:amidase activity"/>
    <property type="evidence" value="ECO:0007669"/>
    <property type="project" value="InterPro"/>
</dbReference>
<dbReference type="InterPro" id="IPR002508">
    <property type="entry name" value="MurNAc-LAA_cat"/>
</dbReference>
<evidence type="ECO:0000259" key="2">
    <source>
        <dbReference type="SMART" id="SM00646"/>
    </source>
</evidence>
<dbReference type="CAZy" id="GH73">
    <property type="family name" value="Glycoside Hydrolase Family 73"/>
</dbReference>
<protein>
    <recommendedName>
        <fullName evidence="2">MurNAc-LAA domain-containing protein</fullName>
    </recommendedName>
</protein>
<dbReference type="PANTHER" id="PTHR30404">
    <property type="entry name" value="N-ACETYLMURAMOYL-L-ALANINE AMIDASE"/>
    <property type="match status" value="1"/>
</dbReference>
<organism evidence="3 4">
    <name type="scientific">Eubacterium callanderi</name>
    <dbReference type="NCBI Taxonomy" id="53442"/>
    <lineage>
        <taxon>Bacteria</taxon>
        <taxon>Bacillati</taxon>
        <taxon>Bacillota</taxon>
        <taxon>Clostridia</taxon>
        <taxon>Eubacteriales</taxon>
        <taxon>Eubacteriaceae</taxon>
        <taxon>Eubacterium</taxon>
    </lineage>
</organism>
<evidence type="ECO:0000256" key="1">
    <source>
        <dbReference type="ARBA" id="ARBA00022801"/>
    </source>
</evidence>
<dbReference type="EMBL" id="CP002273">
    <property type="protein sequence ID" value="ADO38797.2"/>
    <property type="molecule type" value="Genomic_DNA"/>
</dbReference>
<dbReference type="GeneID" id="68365465"/>
<keyword evidence="1" id="KW-0378">Hydrolase</keyword>
<reference key="1">
    <citation type="submission" date="2010-09" db="EMBL/GenBank/DDBJ databases">
        <authorList>
            <person name="Roh H."/>
            <person name="Ko H.-J."/>
            <person name="Kim D."/>
            <person name="Choi D.G."/>
            <person name="Park S."/>
            <person name="Kim S."/>
            <person name="Kim K.H."/>
            <person name="Chang I.S."/>
            <person name="Choi I.-G."/>
        </authorList>
    </citation>
    <scope>NUCLEOTIDE SEQUENCE</scope>
    <source>
        <strain>KIST612</strain>
    </source>
</reference>
<dbReference type="CDD" id="cd02696">
    <property type="entry name" value="MurNAc-LAA"/>
    <property type="match status" value="1"/>
</dbReference>
<dbReference type="Gene3D" id="1.10.530.10">
    <property type="match status" value="1"/>
</dbReference>
<proteinExistence type="predicted"/>
<dbReference type="eggNOG" id="COG1705">
    <property type="taxonomic scope" value="Bacteria"/>
</dbReference>
<dbReference type="Pfam" id="PF01832">
    <property type="entry name" value="Glucosaminidase"/>
    <property type="match status" value="1"/>
</dbReference>
<dbReference type="AlphaFoldDB" id="E3GGJ2"/>
<feature type="domain" description="MurNAc-LAA" evidence="2">
    <location>
        <begin position="107"/>
        <end position="246"/>
    </location>
</feature>
<keyword evidence="4" id="KW-1185">Reference proteome</keyword>
<reference evidence="3 4" key="2">
    <citation type="journal article" date="2011" name="J. Bacteriol.">
        <title>Complete genome sequence of a carbon monoxide-utilizing acetogen, Eubacterium limosum KIST612.</title>
        <authorList>
            <person name="Roh H."/>
            <person name="Ko H.J."/>
            <person name="Kim D."/>
            <person name="Choi D.G."/>
            <person name="Park S."/>
            <person name="Kim S."/>
            <person name="Chang I.S."/>
            <person name="Choi I.G."/>
        </authorList>
    </citation>
    <scope>NUCLEOTIDE SEQUENCE [LARGE SCALE GENOMIC DNA]</scope>
    <source>
        <strain evidence="3 4">KIST612</strain>
    </source>
</reference>
<dbReference type="HOGENOM" id="CLU_311406_0_0_9"/>
<dbReference type="Pfam" id="PF01520">
    <property type="entry name" value="Amidase_3"/>
    <property type="match status" value="1"/>
</dbReference>
<dbReference type="Gene3D" id="3.40.630.40">
    <property type="entry name" value="Zn-dependent exopeptidases"/>
    <property type="match status" value="1"/>
</dbReference>
<accession>E3GGJ2</accession>
<evidence type="ECO:0000313" key="4">
    <source>
        <dbReference type="Proteomes" id="UP000006873"/>
    </source>
</evidence>
<dbReference type="GO" id="GO:0008745">
    <property type="term" value="F:N-acetylmuramoyl-L-alanine amidase activity"/>
    <property type="evidence" value="ECO:0007669"/>
    <property type="project" value="InterPro"/>
</dbReference>
<sequence length="929" mass="104095">MTKKRQAIRIFCMVLVVFLLFLNCRIDKVGAKSPAIVINPGHSIGYDSGAVNSANGIQEAYINSQVAKYTAESLQNAGYNVYLTHPVDGCAIKSIMSSAEASKLANLSKVNTVNPDLVLSIHHNSSTNPNANGYEFYWSSYRDYDKEGIYEEYGLWGSGEPAFKDSSPCEEAKNSEVLASILKNNFAGNGLNYNKTVERDDYLPAHVKAPCVLIEGGYISNYWESYRLYTPEFQKDMASRIVKSVNQFFQQYQTSVIPKAENIEFGLDSGSLTMAMKHAKEETQNYETVFAIWNEDNPEKQIWTYGESNGKGEYTKKISLNDFNYQTGTYHLAVYCYDFKGKSYYLGESLTICSSSTPKLKQLDLDVSSGDLKISAAYSDKNLRDQPMTFSVWNTNDPSKQYWTLNKCDSEGNCSLIVDLSFFERKQAEYRVDVYSYDYKGKAVCMATKQISYLFKPKAENIKMEISNKLISVSGKHAYSSFNDKKMVFAIWNINNPNHQYWGYGVDEQNGKYSLSVGLDYFGNQSGTYRADIYCYDTSGNSYYLGTSEAFFASKPKAESINVAINNGKLEASAKHAYSTMNDYKMVFAVMNTNNPSRQNWSYGNSSGDGKYSIAIGLDYFENQSGTYRVDIYCYDRSGVAYCLGTKEVVYEPNTEKPKAESINLAINNGKLEASAKHAYSTMNDYKMVFAVMNTNNPSRQNWSYGNSSGDGKYSTAIGLDYFENQSGTYRVDIYCYDRSGVAYYLGAKEVVYSNNDNGDKYNSNTSIMGKTEADVEKLVSVYTINSPIAFPQFYINQGIDLKSFASLYIEECEAEGVRGEVAFAQMLLETGYLSFTGDVRIEQYNFAGLGATGNGNPGNSLPDIRTGIRAQIQHLKCYASDQPLNNSCVDPRWGEWIRLKAPTVGQLSGTWAADKSYADKILTIMNQF</sequence>
<dbReference type="KEGG" id="elm:ELI_3850"/>
<evidence type="ECO:0000313" key="3">
    <source>
        <dbReference type="EMBL" id="ADO38797.2"/>
    </source>
</evidence>
<dbReference type="RefSeq" id="WP_013382104.1">
    <property type="nucleotide sequence ID" value="NC_014624.2"/>
</dbReference>
<dbReference type="PANTHER" id="PTHR30404:SF0">
    <property type="entry name" value="N-ACETYLMURAMOYL-L-ALANINE AMIDASE AMIC"/>
    <property type="match status" value="1"/>
</dbReference>
<dbReference type="Proteomes" id="UP000006873">
    <property type="component" value="Chromosome"/>
</dbReference>